<dbReference type="Proteomes" id="UP000543224">
    <property type="component" value="Unassembled WGS sequence"/>
</dbReference>
<dbReference type="GO" id="GO:0016757">
    <property type="term" value="F:glycosyltransferase activity"/>
    <property type="evidence" value="ECO:0007669"/>
    <property type="project" value="UniProtKB-KW"/>
</dbReference>
<dbReference type="AlphaFoldDB" id="A0A6V8P4X5"/>
<dbReference type="InterPro" id="IPR029044">
    <property type="entry name" value="Nucleotide-diphossugar_trans"/>
</dbReference>
<dbReference type="Proteomes" id="UP000591948">
    <property type="component" value="Unassembled WGS sequence"/>
</dbReference>
<dbReference type="PANTHER" id="PTHR43630:SF1">
    <property type="entry name" value="POLY-BETA-1,6-N-ACETYL-D-GLUCOSAMINE SYNTHASE"/>
    <property type="match status" value="1"/>
</dbReference>
<keyword evidence="2" id="KW-0328">Glycosyltransferase</keyword>
<dbReference type="EMBL" id="BLSB01000033">
    <property type="protein sequence ID" value="GFP34918.1"/>
    <property type="molecule type" value="Genomic_DNA"/>
</dbReference>
<dbReference type="EMBL" id="BLRY01000042">
    <property type="protein sequence ID" value="GFP27538.1"/>
    <property type="molecule type" value="Genomic_DNA"/>
</dbReference>
<keyword evidence="4" id="KW-0812">Transmembrane</keyword>
<reference evidence="8 9" key="1">
    <citation type="journal article" date="2020" name="Front. Microbiol.">
        <title>Single-cell genomics of novel Actinobacteria with the Wood-Ljungdahl pathway discovered in a serpentinizing system.</title>
        <authorList>
            <person name="Merino N."/>
            <person name="Kawai M."/>
            <person name="Boyd E.S."/>
            <person name="Colman D.R."/>
            <person name="McGlynn S.E."/>
            <person name="Nealson K.H."/>
            <person name="Kurokawa K."/>
            <person name="Hongoh Y."/>
        </authorList>
    </citation>
    <scope>NUCLEOTIDE SEQUENCE [LARGE SCALE GENOMIC DNA]</scope>
    <source>
        <strain evidence="5 8">S25</strain>
        <strain evidence="6 10">S33</strain>
        <strain evidence="7 9">S43</strain>
    </source>
</reference>
<keyword evidence="10" id="KW-1185">Reference proteome</keyword>
<feature type="transmembrane region" description="Helical" evidence="4">
    <location>
        <begin position="435"/>
        <end position="459"/>
    </location>
</feature>
<dbReference type="SUPFAM" id="SSF53448">
    <property type="entry name" value="Nucleotide-diphospho-sugar transferases"/>
    <property type="match status" value="1"/>
</dbReference>
<evidence type="ECO:0000256" key="4">
    <source>
        <dbReference type="SAM" id="Phobius"/>
    </source>
</evidence>
<gene>
    <name evidence="5" type="ORF">HKBW3S25_00191</name>
    <name evidence="6" type="ORF">HKBW3S33_00950</name>
    <name evidence="7" type="ORF">HKBW3S43_00710</name>
</gene>
<evidence type="ECO:0000256" key="3">
    <source>
        <dbReference type="ARBA" id="ARBA00022679"/>
    </source>
</evidence>
<proteinExistence type="inferred from homology"/>
<evidence type="ECO:0000313" key="5">
    <source>
        <dbReference type="EMBL" id="GFP24754.1"/>
    </source>
</evidence>
<dbReference type="PANTHER" id="PTHR43630">
    <property type="entry name" value="POLY-BETA-1,6-N-ACETYL-D-GLUCOSAMINE SYNTHASE"/>
    <property type="match status" value="1"/>
</dbReference>
<dbReference type="Pfam" id="PF13641">
    <property type="entry name" value="Glyco_tranf_2_3"/>
    <property type="match status" value="1"/>
</dbReference>
<feature type="transmembrane region" description="Helical" evidence="4">
    <location>
        <begin position="371"/>
        <end position="389"/>
    </location>
</feature>
<comment type="similarity">
    <text evidence="1">Belongs to the glycosyltransferase 2 family.</text>
</comment>
<evidence type="ECO:0000256" key="2">
    <source>
        <dbReference type="ARBA" id="ARBA00022676"/>
    </source>
</evidence>
<organism evidence="6 10">
    <name type="scientific">Candidatus Hakubella thermalkaliphila</name>
    <dbReference type="NCBI Taxonomy" id="2754717"/>
    <lineage>
        <taxon>Bacteria</taxon>
        <taxon>Bacillati</taxon>
        <taxon>Actinomycetota</taxon>
        <taxon>Actinomycetota incertae sedis</taxon>
        <taxon>Candidatus Hakubellales</taxon>
        <taxon>Candidatus Hakubellaceae</taxon>
        <taxon>Candidatus Hakubella</taxon>
    </lineage>
</organism>
<feature type="transmembrane region" description="Helical" evidence="4">
    <location>
        <begin position="394"/>
        <end position="415"/>
    </location>
</feature>
<dbReference type="RefSeq" id="WP_176229603.1">
    <property type="nucleotide sequence ID" value="NZ_BLSB01000033.1"/>
</dbReference>
<keyword evidence="4" id="KW-1133">Transmembrane helix</keyword>
<keyword evidence="4" id="KW-0472">Membrane</keyword>
<evidence type="ECO:0000313" key="6">
    <source>
        <dbReference type="EMBL" id="GFP27538.1"/>
    </source>
</evidence>
<accession>A0A6V8P4X5</accession>
<evidence type="ECO:0000313" key="10">
    <source>
        <dbReference type="Proteomes" id="UP000591948"/>
    </source>
</evidence>
<keyword evidence="3" id="KW-0808">Transferase</keyword>
<dbReference type="Gene3D" id="3.90.550.10">
    <property type="entry name" value="Spore Coat Polysaccharide Biosynthesis Protein SpsA, Chain A"/>
    <property type="match status" value="1"/>
</dbReference>
<sequence length="465" mass="53610">MNYDGFYTIFKQIFLTFNFFVIFYFLALNSVYVLLYVLSFFSITKYLLWQKVDRADQYIYSDFTPPISVVIPAYNEENTVVTTVRSLLMLQYPKFELVVVNDGSEDRTLQNLIDNFGLRRLSRPVHIKINTADIRGIYYCPEDDRIIVVDKVNGGSRADAVNAGINASRYPLFCAIDADSILERSGLKRVVKPFLEEPELTVASGGVVRIANGCDIKSGFFEKARLSNKSLPRFQVVEYLRSFLFGRMGWSVINSLLIISGAFGLFRKSAVVEAGGFNKNSFAEDMEMVVQLHEVYRRKKQKYRIVFVPDPICWTLVPETFSALSRQRRRWHRGLMQVLFGHLKMFLNPRYGGIGLFAMPYYFFFEMLGPIVELAGYILVPIALFLGLISLESFLLFVAAAFLFSAILSVGGVLLDERSYRPYESWREVSILILYALIENFSFRIVTTFFRVMGILDYLRRRGRW</sequence>
<dbReference type="EMBL" id="BLRX01000012">
    <property type="protein sequence ID" value="GFP24754.1"/>
    <property type="molecule type" value="Genomic_DNA"/>
</dbReference>
<evidence type="ECO:0000256" key="1">
    <source>
        <dbReference type="ARBA" id="ARBA00006739"/>
    </source>
</evidence>
<dbReference type="CDD" id="cd06423">
    <property type="entry name" value="CESA_like"/>
    <property type="match status" value="1"/>
</dbReference>
<name>A0A6V8P4X5_9ACTN</name>
<evidence type="ECO:0000313" key="8">
    <source>
        <dbReference type="Proteomes" id="UP000543224"/>
    </source>
</evidence>
<comment type="caution">
    <text evidence="6">The sequence shown here is derived from an EMBL/GenBank/DDBJ whole genome shotgun (WGS) entry which is preliminary data.</text>
</comment>
<evidence type="ECO:0000313" key="9">
    <source>
        <dbReference type="Proteomes" id="UP000576480"/>
    </source>
</evidence>
<feature type="transmembrane region" description="Helical" evidence="4">
    <location>
        <begin position="20"/>
        <end position="41"/>
    </location>
</feature>
<feature type="transmembrane region" description="Helical" evidence="4">
    <location>
        <begin position="248"/>
        <end position="266"/>
    </location>
</feature>
<protein>
    <submittedName>
        <fullName evidence="6">Uncharacterized protein</fullName>
    </submittedName>
</protein>
<dbReference type="Proteomes" id="UP000576480">
    <property type="component" value="Unassembled WGS sequence"/>
</dbReference>
<evidence type="ECO:0000313" key="7">
    <source>
        <dbReference type="EMBL" id="GFP34918.1"/>
    </source>
</evidence>